<keyword evidence="5 18" id="KW-0479">Metal-binding</keyword>
<comment type="caution">
    <text evidence="24">The sequence shown here is derived from an EMBL/GenBank/DDBJ whole genome shotgun (WGS) entry which is preliminary data.</text>
</comment>
<organism evidence="24 25">
    <name type="scientific">Diversispora epigaea</name>
    <dbReference type="NCBI Taxonomy" id="1348612"/>
    <lineage>
        <taxon>Eukaryota</taxon>
        <taxon>Fungi</taxon>
        <taxon>Fungi incertae sedis</taxon>
        <taxon>Mucoromycota</taxon>
        <taxon>Glomeromycotina</taxon>
        <taxon>Glomeromycetes</taxon>
        <taxon>Diversisporales</taxon>
        <taxon>Diversisporaceae</taxon>
        <taxon>Diversispora</taxon>
    </lineage>
</organism>
<dbReference type="SUPFAM" id="SSF81665">
    <property type="entry name" value="Calcium ATPase, transmembrane domain M"/>
    <property type="match status" value="1"/>
</dbReference>
<dbReference type="Pfam" id="PF13246">
    <property type="entry name" value="Cation_ATPase"/>
    <property type="match status" value="1"/>
</dbReference>
<dbReference type="InterPro" id="IPR023299">
    <property type="entry name" value="ATPase_P-typ_cyto_dom_N"/>
</dbReference>
<dbReference type="STRING" id="1348612.A0A397JHQ2"/>
<comment type="subcellular location">
    <subcellularLocation>
        <location evidence="2">Golgi apparatus</location>
        <location evidence="2">trans-Golgi network membrane</location>
        <topology evidence="2">Multi-pass membrane protein</topology>
    </subcellularLocation>
    <subcellularLocation>
        <location evidence="19">Membrane</location>
        <topology evidence="19">Multi-pass membrane protein</topology>
    </subcellularLocation>
</comment>
<evidence type="ECO:0000256" key="2">
    <source>
        <dbReference type="ARBA" id="ARBA00004166"/>
    </source>
</evidence>
<dbReference type="SUPFAM" id="SSF56784">
    <property type="entry name" value="HAD-like"/>
    <property type="match status" value="1"/>
</dbReference>
<dbReference type="GO" id="GO:0000287">
    <property type="term" value="F:magnesium ion binding"/>
    <property type="evidence" value="ECO:0007669"/>
    <property type="project" value="UniProtKB-UniRule"/>
</dbReference>
<evidence type="ECO:0000256" key="13">
    <source>
        <dbReference type="ARBA" id="ARBA00034036"/>
    </source>
</evidence>
<feature type="binding site" evidence="17">
    <location>
        <position position="922"/>
    </location>
    <ligand>
        <name>ATP</name>
        <dbReference type="ChEBI" id="CHEBI:30616"/>
    </ligand>
</feature>
<comment type="cofactor">
    <cofactor evidence="1 18">
        <name>Mg(2+)</name>
        <dbReference type="ChEBI" id="CHEBI:18420"/>
    </cofactor>
</comment>
<keyword evidence="8 18" id="KW-0460">Magnesium</keyword>
<evidence type="ECO:0000259" key="23">
    <source>
        <dbReference type="Pfam" id="PF16212"/>
    </source>
</evidence>
<keyword evidence="6 17" id="KW-0547">Nucleotide-binding</keyword>
<dbReference type="SFLD" id="SFLDS00003">
    <property type="entry name" value="Haloacid_Dehalogenase"/>
    <property type="match status" value="1"/>
</dbReference>
<dbReference type="CDD" id="cd02073">
    <property type="entry name" value="P-type_ATPase_APLT_Dnf-like"/>
    <property type="match status" value="1"/>
</dbReference>
<feature type="binding site" evidence="17">
    <location>
        <position position="689"/>
    </location>
    <ligand>
        <name>ATP</name>
        <dbReference type="ChEBI" id="CHEBI:30616"/>
    </ligand>
</feature>
<dbReference type="InterPro" id="IPR032630">
    <property type="entry name" value="P_typ_ATPase_c"/>
</dbReference>
<feature type="binding site" evidence="17">
    <location>
        <position position="532"/>
    </location>
    <ligand>
        <name>ATP</name>
        <dbReference type="ChEBI" id="CHEBI:30616"/>
    </ligand>
</feature>
<accession>A0A397JHQ2</accession>
<feature type="domain" description="P-type ATPase C-terminal" evidence="23">
    <location>
        <begin position="945"/>
        <end position="1195"/>
    </location>
</feature>
<evidence type="ECO:0000256" key="5">
    <source>
        <dbReference type="ARBA" id="ARBA00022723"/>
    </source>
</evidence>
<feature type="binding site" evidence="18">
    <location>
        <position position="919"/>
    </location>
    <ligand>
        <name>Mg(2+)</name>
        <dbReference type="ChEBI" id="CHEBI:18420"/>
    </ligand>
</feature>
<feature type="domain" description="P-type ATPase N-terminal" evidence="22">
    <location>
        <begin position="152"/>
        <end position="218"/>
    </location>
</feature>
<evidence type="ECO:0000256" key="7">
    <source>
        <dbReference type="ARBA" id="ARBA00022840"/>
    </source>
</evidence>
<dbReference type="AlphaFoldDB" id="A0A397JHQ2"/>
<name>A0A397JHQ2_9GLOM</name>
<dbReference type="InterPro" id="IPR023214">
    <property type="entry name" value="HAD_sf"/>
</dbReference>
<feature type="binding site" evidence="17">
    <location>
        <position position="802"/>
    </location>
    <ligand>
        <name>ATP</name>
        <dbReference type="ChEBI" id="CHEBI:30616"/>
    </ligand>
</feature>
<evidence type="ECO:0000256" key="14">
    <source>
        <dbReference type="ARBA" id="ARBA00049128"/>
    </source>
</evidence>
<dbReference type="FunFam" id="3.40.50.1000:FF:000010">
    <property type="entry name" value="Phospholipid-transporting ATPase"/>
    <property type="match status" value="1"/>
</dbReference>
<evidence type="ECO:0000256" key="6">
    <source>
        <dbReference type="ARBA" id="ARBA00022741"/>
    </source>
</evidence>
<feature type="binding site" evidence="17">
    <location>
        <position position="803"/>
    </location>
    <ligand>
        <name>ATP</name>
        <dbReference type="ChEBI" id="CHEBI:30616"/>
    </ligand>
</feature>
<evidence type="ECO:0000313" key="24">
    <source>
        <dbReference type="EMBL" id="RHZ85476.1"/>
    </source>
</evidence>
<evidence type="ECO:0000256" key="17">
    <source>
        <dbReference type="PIRSR" id="PIRSR606539-2"/>
    </source>
</evidence>
<keyword evidence="4 19" id="KW-0812">Transmembrane</keyword>
<feature type="transmembrane region" description="Helical" evidence="19">
    <location>
        <begin position="976"/>
        <end position="994"/>
    </location>
</feature>
<dbReference type="InterPro" id="IPR006539">
    <property type="entry name" value="P-type_ATPase_IV"/>
</dbReference>
<dbReference type="InterPro" id="IPR044492">
    <property type="entry name" value="P_typ_ATPase_HD_dom"/>
</dbReference>
<keyword evidence="7 17" id="KW-0067">ATP-binding</keyword>
<protein>
    <recommendedName>
        <fullName evidence="19">Phospholipid-transporting ATPase</fullName>
        <ecNumber evidence="19">7.6.2.1</ecNumber>
    </recommendedName>
</protein>
<dbReference type="InterPro" id="IPR032631">
    <property type="entry name" value="P-type_ATPase_N"/>
</dbReference>
<dbReference type="InterPro" id="IPR008250">
    <property type="entry name" value="ATPase_P-typ_transduc_dom_A_sf"/>
</dbReference>
<dbReference type="GO" id="GO:0006892">
    <property type="term" value="P:post-Golgi vesicle-mediated transport"/>
    <property type="evidence" value="ECO:0007669"/>
    <property type="project" value="TreeGrafter"/>
</dbReference>
<feature type="transmembrane region" description="Helical" evidence="19">
    <location>
        <begin position="1014"/>
        <end position="1033"/>
    </location>
</feature>
<keyword evidence="9 19" id="KW-1278">Translocase</keyword>
<feature type="active site" description="4-aspartylphosphate intermediate" evidence="16">
    <location>
        <position position="530"/>
    </location>
</feature>
<evidence type="ECO:0000259" key="22">
    <source>
        <dbReference type="Pfam" id="PF16209"/>
    </source>
</evidence>
<dbReference type="SFLD" id="SFLDF00027">
    <property type="entry name" value="p-type_atpase"/>
    <property type="match status" value="1"/>
</dbReference>
<sequence length="1265" mass="143643">MLNVHYSARRMSGTSNNNSHLIDPFEDQANDETFQNININQSISLQSLQAAATPQNFRPAYLPSGDRNRRLSLTYSQLDPYHNDFVDDDEEQDPFYSDSTELMRQVSNMSNFSEANLPLTSNAAYSNISNIKTETSMGIGTSRNIEEEGRTIYINKPQQNLQQKFLHNRISTAKYNFLTFFPKFLYEQFSKYANLFFLFTACIQQIKDVSPTNKYTTLGTLIVVLAATAFKEIMEDYKRHNSDSEVNKRICKSLKGSTFEGKEWNEVKVGDIIRVEGGEFFPADLILLSSSEPEGLCYIETSNLDGETNLKIKQAPTETSGLVSPAQIASLGGHIKSETPNNSLYTFDGVLVMNTADGPKQVPLDPMQMLLRGAQMRNTRWIYGIVIFTGHETKLMRNASATPIKRTSVEKMVNVQIIFLFCILLTMSIACSLGSLITSIKSGDKLSYLRLLATSSLPSQFGFNILTYLILFNNLIPISLIVTMEVVKFQQAALINSDLDMYYEKTDTPALCRTSSLVEELGQIEYIFSDKTGTLTCNEMEFRQCSIAGLAYSDQVEDAKKARVIDGVETGSYDFNQLKTHLNDHPTGNVINEFLTLLAVCHTVIPEQKDENPANVIYQASSPDEGALVKGALVLDYIFTTRRPKSVNIRVNGVDFEYEILNICEFNSTRKRMSTVVRTPDGKIKLYCKGADTVILERLSENNPFTEKTLLHLEEYATEGLRTLCIAMREISEEEYQNWSSVYEKASTTLTNRQEELDKAAEIIERDLFLLGATAIEDKLQEGVPETIHTLQQAGIKIWVLTGDRQETAINIGLSCKLIQEEMSLIIINEKTHGATKDFIEKKIKEFKNRTNPEAEPLALIIDGHSLGFALEKDLEKIFLDLATMCKAVVCCRVSPLQKALVVKLVKRHLKTILLAIGDGANDVSMIQAAHVGVGISGLEGMQAARSADVAISQFRYLKKLLLVHGAWSYHRLSKLILYSFYKNITLYMTQFWFTFNNGFSGQVIYESWTITYYNVLFTVLPPMVIGIFDQYVSARMLDRYPQMYMLGQKSEFFNVRSFWGWTVNAFFHSLVLYWVSTFIFSQDLVLADGQLAGHWFWGTTLYTAVLATVLGKAALITDLWTKYTYLAIPGSFIFWLVFIMAYGTIAPRLRFSEEYDGIVPKLFSSPVFYLTVLLIPTICLFRDYIWKYSKRMYKTRSYHIVQEIQKFNIPDYRPRMEQFQKAIRKVRAVQRLRRSRGFAFSQNESGQEAHLIRVYDTTVAKPKG</sequence>
<comment type="catalytic activity">
    <reaction evidence="15">
        <text>a 1,2-diacyl-sn-glycero-3-phospho-L-serine(out) + ATP + H2O = a 1,2-diacyl-sn-glycero-3-phospho-L-serine(in) + ADP + phosphate + H(+)</text>
        <dbReference type="Rhea" id="RHEA:38567"/>
        <dbReference type="ChEBI" id="CHEBI:15377"/>
        <dbReference type="ChEBI" id="CHEBI:15378"/>
        <dbReference type="ChEBI" id="CHEBI:30616"/>
        <dbReference type="ChEBI" id="CHEBI:43474"/>
        <dbReference type="ChEBI" id="CHEBI:57262"/>
        <dbReference type="ChEBI" id="CHEBI:456216"/>
    </reaction>
    <physiologicalReaction direction="left-to-right" evidence="15">
        <dbReference type="Rhea" id="RHEA:38568"/>
    </physiologicalReaction>
</comment>
<dbReference type="PRINTS" id="PR00119">
    <property type="entry name" value="CATATPASE"/>
</dbReference>
<feature type="binding site" evidence="17">
    <location>
        <position position="666"/>
    </location>
    <ligand>
        <name>ATP</name>
        <dbReference type="ChEBI" id="CHEBI:30616"/>
    </ligand>
</feature>
<evidence type="ECO:0000256" key="15">
    <source>
        <dbReference type="ARBA" id="ARBA00051303"/>
    </source>
</evidence>
<evidence type="ECO:0000256" key="11">
    <source>
        <dbReference type="ARBA" id="ARBA00023034"/>
    </source>
</evidence>
<dbReference type="PANTHER" id="PTHR24092">
    <property type="entry name" value="PROBABLE PHOSPHOLIPID-TRANSPORTING ATPASE"/>
    <property type="match status" value="1"/>
</dbReference>
<dbReference type="InterPro" id="IPR036412">
    <property type="entry name" value="HAD-like_sf"/>
</dbReference>
<feature type="transmembrane region" description="Helical" evidence="19">
    <location>
        <begin position="460"/>
        <end position="482"/>
    </location>
</feature>
<dbReference type="OrthoDB" id="377733at2759"/>
<dbReference type="GO" id="GO:0016887">
    <property type="term" value="F:ATP hydrolysis activity"/>
    <property type="evidence" value="ECO:0007669"/>
    <property type="project" value="InterPro"/>
</dbReference>
<dbReference type="SUPFAM" id="SSF81653">
    <property type="entry name" value="Calcium ATPase, transduction domain A"/>
    <property type="match status" value="1"/>
</dbReference>
<feature type="binding site" evidence="18">
    <location>
        <position position="923"/>
    </location>
    <ligand>
        <name>Mg(2+)</name>
        <dbReference type="ChEBI" id="CHEBI:18420"/>
    </ligand>
</feature>
<evidence type="ECO:0000256" key="10">
    <source>
        <dbReference type="ARBA" id="ARBA00022989"/>
    </source>
</evidence>
<dbReference type="PANTHER" id="PTHR24092:SF150">
    <property type="entry name" value="PHOSPHOLIPID-TRANSPORTING ATPASE"/>
    <property type="match status" value="1"/>
</dbReference>
<dbReference type="GO" id="GO:0045332">
    <property type="term" value="P:phospholipid translocation"/>
    <property type="evidence" value="ECO:0007669"/>
    <property type="project" value="TreeGrafter"/>
</dbReference>
<keyword evidence="25" id="KW-1185">Reference proteome</keyword>
<dbReference type="NCBIfam" id="TIGR01494">
    <property type="entry name" value="ATPase_P-type"/>
    <property type="match status" value="2"/>
</dbReference>
<dbReference type="SFLD" id="SFLDG00002">
    <property type="entry name" value="C1.7:_P-type_atpase_like"/>
    <property type="match status" value="1"/>
</dbReference>
<dbReference type="NCBIfam" id="TIGR01652">
    <property type="entry name" value="ATPase-Plipid"/>
    <property type="match status" value="1"/>
</dbReference>
<dbReference type="SUPFAM" id="SSF81660">
    <property type="entry name" value="Metal cation-transporting ATPase, ATP-binding domain N"/>
    <property type="match status" value="1"/>
</dbReference>
<evidence type="ECO:0000256" key="3">
    <source>
        <dbReference type="ARBA" id="ARBA00008109"/>
    </source>
</evidence>
<dbReference type="InterPro" id="IPR023298">
    <property type="entry name" value="ATPase_P-typ_TM_dom_sf"/>
</dbReference>
<dbReference type="Gene3D" id="3.40.50.1000">
    <property type="entry name" value="HAD superfamily/HAD-like"/>
    <property type="match status" value="1"/>
</dbReference>
<feature type="binding site" evidence="17">
    <location>
        <position position="899"/>
    </location>
    <ligand>
        <name>ATP</name>
        <dbReference type="ChEBI" id="CHEBI:30616"/>
    </ligand>
</feature>
<dbReference type="Proteomes" id="UP000266861">
    <property type="component" value="Unassembled WGS sequence"/>
</dbReference>
<dbReference type="FunFam" id="2.70.150.10:FF:000026">
    <property type="entry name" value="Phospholipid-transporting ATPase"/>
    <property type="match status" value="1"/>
</dbReference>
<dbReference type="GO" id="GO:0005886">
    <property type="term" value="C:plasma membrane"/>
    <property type="evidence" value="ECO:0007669"/>
    <property type="project" value="TreeGrafter"/>
</dbReference>
<keyword evidence="10 19" id="KW-1133">Transmembrane helix</keyword>
<keyword evidence="11" id="KW-0333">Golgi apparatus</keyword>
<evidence type="ECO:0000256" key="1">
    <source>
        <dbReference type="ARBA" id="ARBA00001946"/>
    </source>
</evidence>
<dbReference type="GO" id="GO:0032456">
    <property type="term" value="P:endocytic recycling"/>
    <property type="evidence" value="ECO:0007669"/>
    <property type="project" value="TreeGrafter"/>
</dbReference>
<feature type="transmembrane region" description="Helical" evidence="19">
    <location>
        <begin position="1096"/>
        <end position="1117"/>
    </location>
</feature>
<evidence type="ECO:0000313" key="25">
    <source>
        <dbReference type="Proteomes" id="UP000266861"/>
    </source>
</evidence>
<dbReference type="PROSITE" id="PS00154">
    <property type="entry name" value="ATPASE_E1_E2"/>
    <property type="match status" value="1"/>
</dbReference>
<proteinExistence type="inferred from homology"/>
<feature type="binding site" evidence="18">
    <location>
        <position position="530"/>
    </location>
    <ligand>
        <name>Mg(2+)</name>
        <dbReference type="ChEBI" id="CHEBI:18420"/>
    </ligand>
</feature>
<evidence type="ECO:0000256" key="8">
    <source>
        <dbReference type="ARBA" id="ARBA00022842"/>
    </source>
</evidence>
<dbReference type="Gene3D" id="2.70.150.10">
    <property type="entry name" value="Calcium-transporting ATPase, cytoplasmic transduction domain A"/>
    <property type="match status" value="1"/>
</dbReference>
<feature type="binding site" evidence="17">
    <location>
        <position position="722"/>
    </location>
    <ligand>
        <name>ATP</name>
        <dbReference type="ChEBI" id="CHEBI:30616"/>
    </ligand>
</feature>
<dbReference type="Gene3D" id="3.40.1110.10">
    <property type="entry name" value="Calcium-transporting ATPase, cytoplasmic domain N"/>
    <property type="match status" value="1"/>
</dbReference>
<dbReference type="InterPro" id="IPR001757">
    <property type="entry name" value="P_typ_ATPase"/>
</dbReference>
<evidence type="ECO:0000259" key="21">
    <source>
        <dbReference type="Pfam" id="PF00122"/>
    </source>
</evidence>
<feature type="binding site" evidence="17">
    <location>
        <position position="625"/>
    </location>
    <ligand>
        <name>ATP</name>
        <dbReference type="ChEBI" id="CHEBI:30616"/>
    </ligand>
</feature>
<dbReference type="Pfam" id="PF00122">
    <property type="entry name" value="E1-E2_ATPase"/>
    <property type="match status" value="1"/>
</dbReference>
<feature type="transmembrane region" description="Helical" evidence="19">
    <location>
        <begin position="1054"/>
        <end position="1076"/>
    </location>
</feature>
<evidence type="ECO:0000256" key="4">
    <source>
        <dbReference type="ARBA" id="ARBA00022692"/>
    </source>
</evidence>
<feature type="binding site" evidence="17">
    <location>
        <position position="893"/>
    </location>
    <ligand>
        <name>ATP</name>
        <dbReference type="ChEBI" id="CHEBI:30616"/>
    </ligand>
</feature>
<dbReference type="Pfam" id="PF16209">
    <property type="entry name" value="PhoLip_ATPase_N"/>
    <property type="match status" value="1"/>
</dbReference>
<feature type="region of interest" description="Disordered" evidence="20">
    <location>
        <begin position="1"/>
        <end position="24"/>
    </location>
</feature>
<feature type="binding site" evidence="17">
    <location>
        <position position="530"/>
    </location>
    <ligand>
        <name>ATP</name>
        <dbReference type="ChEBI" id="CHEBI:30616"/>
    </ligand>
</feature>
<evidence type="ECO:0000256" key="19">
    <source>
        <dbReference type="RuleBase" id="RU362033"/>
    </source>
</evidence>
<comment type="catalytic activity">
    <reaction evidence="14">
        <text>a 1,2-diacyl-sn-glycero-3-phosphoethanolamine(out) + ATP + H2O = a 1,2-diacyl-sn-glycero-3-phosphoethanolamine(in) + ADP + phosphate + H(+)</text>
        <dbReference type="Rhea" id="RHEA:66132"/>
        <dbReference type="ChEBI" id="CHEBI:15377"/>
        <dbReference type="ChEBI" id="CHEBI:15378"/>
        <dbReference type="ChEBI" id="CHEBI:30616"/>
        <dbReference type="ChEBI" id="CHEBI:43474"/>
        <dbReference type="ChEBI" id="CHEBI:64612"/>
        <dbReference type="ChEBI" id="CHEBI:456216"/>
    </reaction>
    <physiologicalReaction direction="left-to-right" evidence="14">
        <dbReference type="Rhea" id="RHEA:66133"/>
    </physiologicalReaction>
</comment>
<feature type="binding site" evidence="18">
    <location>
        <position position="532"/>
    </location>
    <ligand>
        <name>Mg(2+)</name>
        <dbReference type="ChEBI" id="CHEBI:18420"/>
    </ligand>
</feature>
<reference evidence="24 25" key="1">
    <citation type="submission" date="2018-08" db="EMBL/GenBank/DDBJ databases">
        <title>Genome and evolution of the arbuscular mycorrhizal fungus Diversispora epigaea (formerly Glomus versiforme) and its bacterial endosymbionts.</title>
        <authorList>
            <person name="Sun X."/>
            <person name="Fei Z."/>
            <person name="Harrison M."/>
        </authorList>
    </citation>
    <scope>NUCLEOTIDE SEQUENCE [LARGE SCALE GENOMIC DNA]</scope>
    <source>
        <strain evidence="24 25">IT104</strain>
    </source>
</reference>
<dbReference type="GO" id="GO:0005524">
    <property type="term" value="F:ATP binding"/>
    <property type="evidence" value="ECO:0007669"/>
    <property type="project" value="UniProtKB-UniRule"/>
</dbReference>
<feature type="domain" description="P-type ATPase A" evidence="21">
    <location>
        <begin position="247"/>
        <end position="317"/>
    </location>
</feature>
<dbReference type="InterPro" id="IPR059000">
    <property type="entry name" value="ATPase_P-type_domA"/>
</dbReference>
<dbReference type="InterPro" id="IPR018303">
    <property type="entry name" value="ATPase_P-typ_P_site"/>
</dbReference>
<feature type="binding site" evidence="17">
    <location>
        <position position="804"/>
    </location>
    <ligand>
        <name>ATP</name>
        <dbReference type="ChEBI" id="CHEBI:30616"/>
    </ligand>
</feature>
<evidence type="ECO:0000256" key="20">
    <source>
        <dbReference type="SAM" id="MobiDB-lite"/>
    </source>
</evidence>
<comment type="similarity">
    <text evidence="3 19">Belongs to the cation transport ATPase (P-type) (TC 3.A.3) family. Type IV subfamily.</text>
</comment>
<dbReference type="Pfam" id="PF16212">
    <property type="entry name" value="PhoLip_ATPase_C"/>
    <property type="match status" value="1"/>
</dbReference>
<feature type="binding site" evidence="17">
    <location>
        <position position="531"/>
    </location>
    <ligand>
        <name>ATP</name>
        <dbReference type="ChEBI" id="CHEBI:30616"/>
    </ligand>
</feature>
<gene>
    <name evidence="24" type="ORF">Glove_65g15</name>
</gene>
<evidence type="ECO:0000256" key="12">
    <source>
        <dbReference type="ARBA" id="ARBA00023136"/>
    </source>
</evidence>
<keyword evidence="12 19" id="KW-0472">Membrane</keyword>
<evidence type="ECO:0000256" key="18">
    <source>
        <dbReference type="PIRSR" id="PIRSR606539-3"/>
    </source>
</evidence>
<dbReference type="EC" id="7.6.2.1" evidence="19"/>
<feature type="transmembrane region" description="Helical" evidence="19">
    <location>
        <begin position="1124"/>
        <end position="1147"/>
    </location>
</feature>
<dbReference type="EMBL" id="PQFF01000062">
    <property type="protein sequence ID" value="RHZ85476.1"/>
    <property type="molecule type" value="Genomic_DNA"/>
</dbReference>
<dbReference type="GO" id="GO:0090556">
    <property type="term" value="F:phosphatidylserine floppase activity"/>
    <property type="evidence" value="ECO:0007669"/>
    <property type="project" value="RHEA"/>
</dbReference>
<feature type="binding site" evidence="17">
    <location>
        <position position="923"/>
    </location>
    <ligand>
        <name>ATP</name>
        <dbReference type="ChEBI" id="CHEBI:30616"/>
    </ligand>
</feature>
<dbReference type="FunFam" id="3.40.50.1000:FF:000001">
    <property type="entry name" value="Phospholipid-transporting ATPase IC"/>
    <property type="match status" value="1"/>
</dbReference>
<dbReference type="GO" id="GO:0005802">
    <property type="term" value="C:trans-Golgi network"/>
    <property type="evidence" value="ECO:0007669"/>
    <property type="project" value="TreeGrafter"/>
</dbReference>
<comment type="catalytic activity">
    <reaction evidence="13 19">
        <text>ATP + H2O + phospholipidSide 1 = ADP + phosphate + phospholipidSide 2.</text>
        <dbReference type="EC" id="7.6.2.1"/>
    </reaction>
</comment>
<dbReference type="FunFam" id="3.40.1110.10:FF:000064">
    <property type="entry name" value="Phospholipid-transporting ATPase"/>
    <property type="match status" value="1"/>
</dbReference>
<evidence type="ECO:0000256" key="9">
    <source>
        <dbReference type="ARBA" id="ARBA00022967"/>
    </source>
</evidence>
<feature type="transmembrane region" description="Helical" evidence="19">
    <location>
        <begin position="415"/>
        <end position="440"/>
    </location>
</feature>
<feature type="transmembrane region" description="Helical" evidence="19">
    <location>
        <begin position="1167"/>
        <end position="1187"/>
    </location>
</feature>
<evidence type="ECO:0000256" key="16">
    <source>
        <dbReference type="PIRSR" id="PIRSR606539-1"/>
    </source>
</evidence>